<name>A0A059XR12_9BACT</name>
<dbReference type="KEGG" id="mcr:MCFN_01735"/>
<reference evidence="1 2" key="1">
    <citation type="journal article" date="2014" name="Genome Announc.">
        <title>Complete Genome Sequence of the Bovine Mastitis Pathogen Mycoplasma californicum Strain ST-6T (ATCC 33461T).</title>
        <authorList>
            <person name="Calcutt M.J."/>
            <person name="Foecking M.F."/>
            <person name="Fox L.K."/>
        </authorList>
    </citation>
    <scope>NUCLEOTIDE SEQUENCE [LARGE SCALE GENOMIC DNA]</scope>
    <source>
        <strain evidence="1 2">ST-6</strain>
    </source>
</reference>
<protein>
    <submittedName>
        <fullName evidence="1">Uncharacterized protein</fullName>
    </submittedName>
</protein>
<gene>
    <name evidence="1" type="ORF">MCFN_01735</name>
</gene>
<dbReference type="EMBL" id="CP007521">
    <property type="protein sequence ID" value="AIA29490.1"/>
    <property type="molecule type" value="Genomic_DNA"/>
</dbReference>
<proteinExistence type="predicted"/>
<evidence type="ECO:0000313" key="1">
    <source>
        <dbReference type="EMBL" id="AIA29490.1"/>
    </source>
</evidence>
<dbReference type="RefSeq" id="WP_041103084.1">
    <property type="nucleotide sequence ID" value="NZ_AP018940.1"/>
</dbReference>
<dbReference type="Proteomes" id="UP000027088">
    <property type="component" value="Chromosome"/>
</dbReference>
<dbReference type="OrthoDB" id="400566at2"/>
<evidence type="ECO:0000313" key="2">
    <source>
        <dbReference type="Proteomes" id="UP000027088"/>
    </source>
</evidence>
<sequence length="78" mass="9189">MELIVIKNHKNAKTLIQEMENQLDNQWELGAQGAILQFSTPLDINVWDVIVKYFQQNNLEFSFKIIEEYSKISVEFVI</sequence>
<dbReference type="AlphaFoldDB" id="A0A059XR12"/>
<organism evidence="1 2">
    <name type="scientific">Mycoplasmopsis californica</name>
    <dbReference type="NCBI Taxonomy" id="2113"/>
    <lineage>
        <taxon>Bacteria</taxon>
        <taxon>Bacillati</taxon>
        <taxon>Mycoplasmatota</taxon>
        <taxon>Mycoplasmoidales</taxon>
        <taxon>Metamycoplasmataceae</taxon>
        <taxon>Mycoplasmopsis</taxon>
    </lineage>
</organism>
<accession>A0A059XR12</accession>
<keyword evidence="2" id="KW-1185">Reference proteome</keyword>